<name>A0AAD9IFC1_PROWI</name>
<evidence type="ECO:0000313" key="3">
    <source>
        <dbReference type="Proteomes" id="UP001255856"/>
    </source>
</evidence>
<dbReference type="Proteomes" id="UP001255856">
    <property type="component" value="Unassembled WGS sequence"/>
</dbReference>
<dbReference type="Pfam" id="PF04824">
    <property type="entry name" value="Rad21_Rec8"/>
    <property type="match status" value="1"/>
</dbReference>
<dbReference type="InterPro" id="IPR036390">
    <property type="entry name" value="WH_DNA-bd_sf"/>
</dbReference>
<comment type="caution">
    <text evidence="2">The sequence shown here is derived from an EMBL/GenBank/DDBJ whole genome shotgun (WGS) entry which is preliminary data.</text>
</comment>
<evidence type="ECO:0000313" key="2">
    <source>
        <dbReference type="EMBL" id="KAK2077359.1"/>
    </source>
</evidence>
<dbReference type="AlphaFoldDB" id="A0AAD9IFC1"/>
<dbReference type="SUPFAM" id="SSF46785">
    <property type="entry name" value="Winged helix' DNA-binding domain"/>
    <property type="match status" value="1"/>
</dbReference>
<dbReference type="InterPro" id="IPR006909">
    <property type="entry name" value="Rad21/Rec8_C_eu"/>
</dbReference>
<dbReference type="EMBL" id="JASFZW010000007">
    <property type="protein sequence ID" value="KAK2077359.1"/>
    <property type="molecule type" value="Genomic_DNA"/>
</dbReference>
<dbReference type="InterPro" id="IPR023093">
    <property type="entry name" value="ScpA-like_C"/>
</dbReference>
<feature type="domain" description="Rad21/Rec8-like protein C-terminal eukaryotic" evidence="1">
    <location>
        <begin position="247"/>
        <end position="295"/>
    </location>
</feature>
<protein>
    <recommendedName>
        <fullName evidence="1">Rad21/Rec8-like protein C-terminal eukaryotic domain-containing protein</fullName>
    </recommendedName>
</protein>
<keyword evidence="3" id="KW-1185">Reference proteome</keyword>
<proteinExistence type="predicted"/>
<accession>A0AAD9IFC1</accession>
<dbReference type="Gene3D" id="1.10.10.580">
    <property type="entry name" value="Structural maintenance of chromosome 1. Chain E"/>
    <property type="match status" value="1"/>
</dbReference>
<reference evidence="2" key="1">
    <citation type="submission" date="2021-01" db="EMBL/GenBank/DDBJ databases">
        <authorList>
            <person name="Eckstrom K.M.E."/>
        </authorList>
    </citation>
    <scope>NUCLEOTIDE SEQUENCE</scope>
    <source>
        <strain evidence="2">UVCC 0001</strain>
    </source>
</reference>
<evidence type="ECO:0000259" key="1">
    <source>
        <dbReference type="Pfam" id="PF04824"/>
    </source>
</evidence>
<organism evidence="2 3">
    <name type="scientific">Prototheca wickerhamii</name>
    <dbReference type="NCBI Taxonomy" id="3111"/>
    <lineage>
        <taxon>Eukaryota</taxon>
        <taxon>Viridiplantae</taxon>
        <taxon>Chlorophyta</taxon>
        <taxon>core chlorophytes</taxon>
        <taxon>Trebouxiophyceae</taxon>
        <taxon>Chlorellales</taxon>
        <taxon>Chlorellaceae</taxon>
        <taxon>Prototheca</taxon>
    </lineage>
</organism>
<gene>
    <name evidence="2" type="ORF">QBZ16_004993</name>
</gene>
<sequence>MRPMGASFDEMGPSAGPHFEFQFGELPLVRKITFDMPEDELELMPAVPAESERASRSARTLDDEFQLGPGAGRQELGQELFEVPNLPDFDMLAWQPDADLQGPAQEMREELEAVPDWLRAALSTTPEMGRHAAGLLGERFVTPGSIAKRQRVSSLRSESLSALASDSSLLGARGDLDMMLPAVDELPEPAAVGSPWRPGVGATQFELVETLGTEPSRQSSELELEPASAAVLSALTVQSERLGSAALSFQGLAAGRLDRSEAARFFHQILVLHSRGSLRVEQPKPFEDLALHLVTAA</sequence>